<feature type="domain" description="HTH luxR-type" evidence="7">
    <location>
        <begin position="181"/>
        <end position="246"/>
    </location>
</feature>
<organism evidence="9">
    <name type="scientific">Caulobacter sp. 73W</name>
    <dbReference type="NCBI Taxonomy" id="3161137"/>
    <lineage>
        <taxon>Bacteria</taxon>
        <taxon>Pseudomonadati</taxon>
        <taxon>Pseudomonadota</taxon>
        <taxon>Alphaproteobacteria</taxon>
        <taxon>Caulobacterales</taxon>
        <taxon>Caulobacteraceae</taxon>
        <taxon>Caulobacter</taxon>
    </lineage>
</organism>
<dbReference type="Pfam" id="PF00072">
    <property type="entry name" value="Response_reg"/>
    <property type="match status" value="1"/>
</dbReference>
<feature type="region of interest" description="Disordered" evidence="6">
    <location>
        <begin position="171"/>
        <end position="191"/>
    </location>
</feature>
<keyword evidence="2" id="KW-0805">Transcription regulation</keyword>
<dbReference type="InterPro" id="IPR001789">
    <property type="entry name" value="Sig_transdc_resp-reg_receiver"/>
</dbReference>
<evidence type="ECO:0000256" key="2">
    <source>
        <dbReference type="ARBA" id="ARBA00023015"/>
    </source>
</evidence>
<dbReference type="PANTHER" id="PTHR43214:SF41">
    <property type="entry name" value="NITRATE_NITRITE RESPONSE REGULATOR PROTEIN NARP"/>
    <property type="match status" value="1"/>
</dbReference>
<dbReference type="AlphaFoldDB" id="A0AB39KXM0"/>
<evidence type="ECO:0000256" key="3">
    <source>
        <dbReference type="ARBA" id="ARBA00023125"/>
    </source>
</evidence>
<dbReference type="CDD" id="cd06170">
    <property type="entry name" value="LuxR_C_like"/>
    <property type="match status" value="1"/>
</dbReference>
<evidence type="ECO:0000256" key="1">
    <source>
        <dbReference type="ARBA" id="ARBA00022553"/>
    </source>
</evidence>
<accession>A0AB39KXM0</accession>
<dbReference type="Gene3D" id="3.40.50.2300">
    <property type="match status" value="1"/>
</dbReference>
<evidence type="ECO:0000256" key="4">
    <source>
        <dbReference type="ARBA" id="ARBA00023163"/>
    </source>
</evidence>
<keyword evidence="3" id="KW-0238">DNA-binding</keyword>
<dbReference type="PROSITE" id="PS50110">
    <property type="entry name" value="RESPONSE_REGULATORY"/>
    <property type="match status" value="1"/>
</dbReference>
<dbReference type="SUPFAM" id="SSF52172">
    <property type="entry name" value="CheY-like"/>
    <property type="match status" value="1"/>
</dbReference>
<keyword evidence="4" id="KW-0804">Transcription</keyword>
<dbReference type="SUPFAM" id="SSF46894">
    <property type="entry name" value="C-terminal effector domain of the bipartite response regulators"/>
    <property type="match status" value="1"/>
</dbReference>
<dbReference type="InterPro" id="IPR000792">
    <property type="entry name" value="Tscrpt_reg_LuxR_C"/>
</dbReference>
<dbReference type="PROSITE" id="PS50043">
    <property type="entry name" value="HTH_LUXR_2"/>
    <property type="match status" value="1"/>
</dbReference>
<dbReference type="Pfam" id="PF00196">
    <property type="entry name" value="GerE"/>
    <property type="match status" value="1"/>
</dbReference>
<evidence type="ECO:0000256" key="6">
    <source>
        <dbReference type="SAM" id="MobiDB-lite"/>
    </source>
</evidence>
<dbReference type="InterPro" id="IPR016032">
    <property type="entry name" value="Sig_transdc_resp-reg_C-effctor"/>
</dbReference>
<dbReference type="InterPro" id="IPR039420">
    <property type="entry name" value="WalR-like"/>
</dbReference>
<evidence type="ECO:0000259" key="7">
    <source>
        <dbReference type="PROSITE" id="PS50043"/>
    </source>
</evidence>
<dbReference type="SMART" id="SM00448">
    <property type="entry name" value="REC"/>
    <property type="match status" value="1"/>
</dbReference>
<evidence type="ECO:0000259" key="8">
    <source>
        <dbReference type="PROSITE" id="PS50110"/>
    </source>
</evidence>
<evidence type="ECO:0000256" key="5">
    <source>
        <dbReference type="PROSITE-ProRule" id="PRU00169"/>
    </source>
</evidence>
<dbReference type="SMART" id="SM00421">
    <property type="entry name" value="HTH_LUXR"/>
    <property type="match status" value="1"/>
</dbReference>
<sequence length="248" mass="26731">MLRRVCDGLRGKRLSVARINEMSIENASPAQLKVALVEDDAAFQAAFRQALAGAPDLITTGIAATVAEARTLFAAPAADVLVVDLGLPDGSGIEVIAEGRVRWPECAIMVATTFADERHVIASIEAGASGYLLKDSPLETIAQDIRVLHGGGSPISPRIARQVLMRFRPDDRPAEAAEPEGSKGVPSLSDREKETLQLITRGFSFEEIAELMAVSRNTVLTFVRRIYAKLEVRSKTEAVFEARAHGLL</sequence>
<dbReference type="EMBL" id="CP158375">
    <property type="protein sequence ID" value="XDO98581.1"/>
    <property type="molecule type" value="Genomic_DNA"/>
</dbReference>
<dbReference type="GO" id="GO:0006355">
    <property type="term" value="P:regulation of DNA-templated transcription"/>
    <property type="evidence" value="ECO:0007669"/>
    <property type="project" value="InterPro"/>
</dbReference>
<dbReference type="InterPro" id="IPR011006">
    <property type="entry name" value="CheY-like_superfamily"/>
</dbReference>
<feature type="domain" description="Response regulatory" evidence="8">
    <location>
        <begin position="33"/>
        <end position="149"/>
    </location>
</feature>
<dbReference type="PRINTS" id="PR00038">
    <property type="entry name" value="HTHLUXR"/>
</dbReference>
<dbReference type="InterPro" id="IPR058245">
    <property type="entry name" value="NreC/VraR/RcsB-like_REC"/>
</dbReference>
<dbReference type="GO" id="GO:0003677">
    <property type="term" value="F:DNA binding"/>
    <property type="evidence" value="ECO:0007669"/>
    <property type="project" value="UniProtKB-KW"/>
</dbReference>
<name>A0AB39KXM0_9CAUL</name>
<dbReference type="CDD" id="cd17535">
    <property type="entry name" value="REC_NarL-like"/>
    <property type="match status" value="1"/>
</dbReference>
<feature type="modified residue" description="4-aspartylphosphate" evidence="5">
    <location>
        <position position="84"/>
    </location>
</feature>
<dbReference type="RefSeq" id="WP_369062456.1">
    <property type="nucleotide sequence ID" value="NZ_CP158375.1"/>
</dbReference>
<keyword evidence="1 5" id="KW-0597">Phosphoprotein</keyword>
<evidence type="ECO:0000313" key="9">
    <source>
        <dbReference type="EMBL" id="XDO98581.1"/>
    </source>
</evidence>
<reference evidence="9" key="1">
    <citation type="submission" date="2024-06" db="EMBL/GenBank/DDBJ databases">
        <title>Caulobacter inopinatus, sp. nov.</title>
        <authorList>
            <person name="Donachie S.P."/>
        </authorList>
    </citation>
    <scope>NUCLEOTIDE SEQUENCE</scope>
    <source>
        <strain evidence="9">73W</strain>
    </source>
</reference>
<protein>
    <submittedName>
        <fullName evidence="9">Response regulator transcription factor</fullName>
    </submittedName>
</protein>
<proteinExistence type="predicted"/>
<gene>
    <name evidence="9" type="ORF">ABOZ73_09235</name>
</gene>
<dbReference type="GO" id="GO:0000160">
    <property type="term" value="P:phosphorelay signal transduction system"/>
    <property type="evidence" value="ECO:0007669"/>
    <property type="project" value="InterPro"/>
</dbReference>
<dbReference type="PANTHER" id="PTHR43214">
    <property type="entry name" value="TWO-COMPONENT RESPONSE REGULATOR"/>
    <property type="match status" value="1"/>
</dbReference>